<dbReference type="InterPro" id="IPR006626">
    <property type="entry name" value="PbH1"/>
</dbReference>
<dbReference type="InterPro" id="IPR039448">
    <property type="entry name" value="Beta_helix"/>
</dbReference>
<gene>
    <name evidence="3" type="ORF">C8N35_10560</name>
</gene>
<proteinExistence type="predicted"/>
<protein>
    <submittedName>
        <fullName evidence="3">Parallel beta helix pectate lyase-like protein</fullName>
    </submittedName>
</protein>
<organism evidence="3 4">
    <name type="scientific">Breoghania corrubedonensis</name>
    <dbReference type="NCBI Taxonomy" id="665038"/>
    <lineage>
        <taxon>Bacteria</taxon>
        <taxon>Pseudomonadati</taxon>
        <taxon>Pseudomonadota</taxon>
        <taxon>Alphaproteobacteria</taxon>
        <taxon>Hyphomicrobiales</taxon>
        <taxon>Stappiaceae</taxon>
        <taxon>Breoghania</taxon>
    </lineage>
</organism>
<evidence type="ECO:0000313" key="3">
    <source>
        <dbReference type="EMBL" id="PTW60060.1"/>
    </source>
</evidence>
<dbReference type="Pfam" id="PF11924">
    <property type="entry name" value="IAT_beta"/>
    <property type="match status" value="1"/>
</dbReference>
<dbReference type="InterPro" id="IPR038177">
    <property type="entry name" value="IAT_beta_sf"/>
</dbReference>
<dbReference type="EMBL" id="QAYG01000005">
    <property type="protein sequence ID" value="PTW60060.1"/>
    <property type="molecule type" value="Genomic_DNA"/>
</dbReference>
<dbReference type="GO" id="GO:0016829">
    <property type="term" value="F:lyase activity"/>
    <property type="evidence" value="ECO:0007669"/>
    <property type="project" value="UniProtKB-KW"/>
</dbReference>
<keyword evidence="3" id="KW-0456">Lyase</keyword>
<dbReference type="Proteomes" id="UP000244081">
    <property type="component" value="Unassembled WGS sequence"/>
</dbReference>
<dbReference type="Gene3D" id="2.160.20.10">
    <property type="entry name" value="Single-stranded right-handed beta-helix, Pectin lyase-like"/>
    <property type="match status" value="1"/>
</dbReference>
<evidence type="ECO:0000313" key="4">
    <source>
        <dbReference type="Proteomes" id="UP000244081"/>
    </source>
</evidence>
<dbReference type="Gene3D" id="2.40.160.160">
    <property type="entry name" value="Inverse autotransporter, beta-domain"/>
    <property type="match status" value="1"/>
</dbReference>
<sequence>MQGKHSGYRAVDSICFGIFRIFHDFVCEVDVGLSVHSGGLNSLRGRLMTSSCVAAAALGLVPGVTQAADGDKWQGHAESVFRPGTNRIGGSLEAFIPLGQDEDSLFFLDARQGISDQVDIFGNWGLGVRQIFNPNLILGGYIYSDATLKDGNSFFATTVGVEAMTPNFDARFNFHVPISSAKKSGGVNTTTLSIISNRLVEQTVDTLLRDKPMWGFDTEVGVKLPVSLTSGDDLRLYAGGYHYWADDVRTVTGGRGTLEYSLNDVFGIDGSTLSLGGTLSYDNVDHAALTGEIRLRVPLQTVFGGEGERPGLSPLEQRMTARVRRDLDIRLGEERVGGGGSVTRFAQDGTGTEYGYIYYADGDGTIGAGTAADPTTIADAITNATDVGGTTTGGIVVLDGQAGTITTAGVTLQDDQTVVGAGGSIGVLLSNGSVVSFGFGGTNATVQGTGGGAVFTLANNNTLQDFSIADGGTGVSGSGIDGATISRLTVSGSTGNGLDFSDTTGDIAISNSMIGGLTGSGNEVGTDGISASNVESLAISGSTITGGAAGSAIDVDTGANNTALAIDTSTLATTGGVAVVDANGSTGAGTLTITSLSGNTVLGGNGEDGGIVVDTATLQASGGGDAAGGDTTIGTTTDRVSGSGLVLNNVDGGIAFGNLNIANSGVAGDYGLFIQDAGSGFNFSTTGGSIDSVGGTAVKIDPVTTNVTLSSITSTNADGDAIILDRVSGAFNVVGQTTITNAGGWGIRIENSDGDITFGDVDIDTPGTGGMYQSGNSGDITFGDVTISTPGSVGVDFEGANTGQTVFGSLTINGLTGGTTGIDLTDGGTTTTASVIIGSLNISGTGGTGIDMTGSTNSGNVGTTGTGTIAGLDIGVDMTNAAITGLFQFGDGSNLDGDGAASTIDSTTPLVVAGLSGASGTYNFNDVNLVGDTSGLISSQTVFYADANGTGTGATISDTGSIADAEASGADVIILVNTNGTSADTITLGGDGTLTLDNDQDLMSFATGDTISLAGGAPMNVLLYGVSTDIINPYTGLAPTLTTVTVGADTLTLGDGNLVSGVNLSNGGGAGAAAISGSGIAGVTISGTTIANSTGDGIVLTGASGAISLADVNVTGAAGTGLQLTNVTGTVAASNSTVSGSGGSGVVVDGGSQNMTLDVDVSGTTGTAVSITNRTGGTITYSGAVNETDGTGAGISVSANTGGSVTFTSKVTTHTGSSAGVSLTSSSGFSTSFGGGLTIDTTTGVGLHANDGGDLNVSATAQDESITTAGAGNSILIENGTTTSSGLSLDRLNSDGASTAITVTDFSGAGSFTIGDATITNLGNTGLALSNITTTGAFTVADISITGGATGIVSVGGHTATLNLGTGTNGLSVDGSGQGATFSGAHSAVNLGTGAGGLQLGATTAIAGDGVFFATNSTGTFTVGNAGVTSQINVTSGSATADGIHYFLSDADITLTNVAISGGGGYGVLVSDNNGTGQVTLAGTNTIDGTGLGGVSSSGANVSLSGLTVGGTSAVGGAGVTIDDNAQNIVAGLSGVAVINAAGAGIDIDGTGGGSITIEAFGNNSVTTAGGAGVSLDTVTFDADGGTAGGGDADFTGDTVNGGTLQVGQGGTVAGAGVSFANVSGDVSFGAVDISSVGNAFTVTGTGALNAGAGTGFQLATTSGTISSSTGSGVYFDPFTANVTLTSITSNGGQGLVLDAIGGSFTVTGDVTVNGATGNGIDISNSSATVSIQGTTTVTSPGGDGIALTDNTGTVTFNEVTISDPNGATGGVGIDVEGTNAAITFGNVSITGLGDDDTGLDLSGATLTGALLVNSIAIQGVSSTATDVENSIGVNLTGVLGNQIVYLGSHATPASGPSASIVNLETGVLIDNTAAVQFAFGDGESASDVASVISVVAGGYTIDAGSGTLGASTFDFSDVTFTGDPNFPSATSYIFVSATATNGTGDGSYANPYSVSDADAILTSTASFVFLDGVYDFATLNGGNAFTLSGDQTAQGLAFANEVTYGVNQPANIIGDFGGSLGGTITGGGSQEFTNTGNASVFDLQGNNRLSYVTVDASSLTGDAITASSHGGAVTIEEVEAINLAATSAMFSFSGLTGGVFVQDSQVTISQGTLFQISGGTATYTFDAGTIATTSAAGFLSVTGTATLLDISGTTGGSVSATGLSSQGTGSALVADDNDATIDFTGLSATNHTGANSIFDIDIGTGGSTGAITFDATSAFSTGNTATIFEIGAGARNIDADAVDITLTGAVREAISITGQSGGAISFGALTYDGTGATGASAIAVSGQSGGTLTFGAVDIGSTTAFNNSGNTAVSLAGSGGTVTFADLDITTAAGSGLSAGGITLDINGTSTISTTGGAALTLSGTAIDAGGISFTSLASSGATGDGISVQNTTGGALSLGTIDIDGSGGAGVLVSGNGTTVSIAGGTVDGTTGNGITITNSAASVTGVTFGGTTAIGGNAVAVSNTDATARTVTLTSLSSGATTAISGAGISASSTGAGTLTLSVQGANLASTGAALVTTDGGTAGQLVLDLGSSSANTFERGSAGATVSITGSAANSTILSALGGLTVTGNGTGGGVLFDEVTFDASGTALSGTAVTATGAVQIGQDASNRVAGDGLRFDAPEGRLNLGDLDIYNDAGTGLYVDTKTNGTTFTLTNSVATSTIDTTNGTAMFLDPLSADLTFNTVSSTNSGTTGITFDGVTGVGTGSNGVTISTLSVSGATGASVLVNASSGAFSLGNATISGGSGIGVSIVGGSADVTFAAGSSLTQTANAAAVSVSGGHTGSLTYSGTINATNGTGLQFDNADGTSYSFTGAVTLNGGDAGVDIVNGSDASFTFSNTSITSPTGTAFTIADSNVTSLTFGGSITQNNAAGAFAVTNSTGGVHNIAAAITANTTSANAVSIASSGTFNFSGDLSLTTSSGNGLSMTGGTLSVMGTNTAISTSTGTILSLSGTTIAASGVTFDTLTATGAVTSSAISLNNVSGTGAISVTGATTITNPTAAGVLISGTLGADVTFADLNIALESDNSIGIDVSGATINADITAGDFDLTSSSATGTTGIDLGGTTGTGTIQIGDTAVGGGDATIAGTAGNTGGPTTGVLFSSTTNVTFVFGDGESATDTGSSITAVTPVDDDGSGLPASGSYNFLDATLTGDTSSISGASYYVVDTANSGGTGTFADPGTVTGAEAANVDVIVVIDTTVDGSSTTLDLGSGAFDLDQDQILVGLVAGESFDPTAYGLATGAPAAFQFSGSFSSAIAAPNTGTIDTVDATITSSGSATVNLNAAGGSVVDGIRATNTSSSASSAVVRGAQINGSLQVRNSTLTNSGSGHGVYLTHTAGTTFTTAFTIDNNTISTGTTLNDHAGVTIESSATSTSGVLSGTVSNNTISGGHYGVYIHQIAGFASQTTVDIDTNIISNTRNGVFVRQDGVGRADTTITNNTVNSPLDVVSNGILFFVGNSTAPTICADVTGNTLASGSSGNSIYFDTYPSTSLILPGYAGGSTSEANIRTFLDGNNTATVNSADVFLDSGATAVSGTCTLP</sequence>
<dbReference type="InterPro" id="IPR011050">
    <property type="entry name" value="Pectin_lyase_fold/virulence"/>
</dbReference>
<dbReference type="SMART" id="SM00710">
    <property type="entry name" value="PbH1"/>
    <property type="match status" value="31"/>
</dbReference>
<reference evidence="3 4" key="1">
    <citation type="submission" date="2018-04" db="EMBL/GenBank/DDBJ databases">
        <title>Genomic Encyclopedia of Archaeal and Bacterial Type Strains, Phase II (KMG-II): from individual species to whole genera.</title>
        <authorList>
            <person name="Goeker M."/>
        </authorList>
    </citation>
    <scope>NUCLEOTIDE SEQUENCE [LARGE SCALE GENOMIC DNA]</scope>
    <source>
        <strain evidence="3 4">DSM 23382</strain>
    </source>
</reference>
<dbReference type="InterPro" id="IPR024519">
    <property type="entry name" value="IAT_beta"/>
</dbReference>
<evidence type="ECO:0000259" key="2">
    <source>
        <dbReference type="Pfam" id="PF13229"/>
    </source>
</evidence>
<keyword evidence="4" id="KW-1185">Reference proteome</keyword>
<accession>A0A2T5V8I9</accession>
<dbReference type="SUPFAM" id="SSF51126">
    <property type="entry name" value="Pectin lyase-like"/>
    <property type="match status" value="1"/>
</dbReference>
<comment type="caution">
    <text evidence="3">The sequence shown here is derived from an EMBL/GenBank/DDBJ whole genome shotgun (WGS) entry which is preliminary data.</text>
</comment>
<evidence type="ECO:0000259" key="1">
    <source>
        <dbReference type="Pfam" id="PF11924"/>
    </source>
</evidence>
<feature type="domain" description="Inverse autotransporter beta-domain" evidence="1">
    <location>
        <begin position="89"/>
        <end position="227"/>
    </location>
</feature>
<feature type="domain" description="Right handed beta helix" evidence="2">
    <location>
        <begin position="1075"/>
        <end position="1228"/>
    </location>
</feature>
<dbReference type="Pfam" id="PF13229">
    <property type="entry name" value="Beta_helix"/>
    <property type="match status" value="1"/>
</dbReference>
<dbReference type="InterPro" id="IPR012334">
    <property type="entry name" value="Pectin_lyas_fold"/>
</dbReference>
<name>A0A2T5V8I9_9HYPH</name>